<comment type="caution">
    <text evidence="1">The sequence shown here is derived from an EMBL/GenBank/DDBJ whole genome shotgun (WGS) entry which is preliminary data.</text>
</comment>
<keyword evidence="2" id="KW-1185">Reference proteome</keyword>
<accession>A0A9N9VG57</accession>
<dbReference type="EMBL" id="CABFNQ020000692">
    <property type="protein sequence ID" value="CAH0023375.1"/>
    <property type="molecule type" value="Genomic_DNA"/>
</dbReference>
<dbReference type="AlphaFoldDB" id="A0A9N9VG57"/>
<dbReference type="Proteomes" id="UP000696573">
    <property type="component" value="Unassembled WGS sequence"/>
</dbReference>
<evidence type="ECO:0000313" key="1">
    <source>
        <dbReference type="EMBL" id="CAH0023375.1"/>
    </source>
</evidence>
<gene>
    <name evidence="1" type="ORF">CRHIZ90672A_00010818</name>
</gene>
<proteinExistence type="predicted"/>
<dbReference type="OrthoDB" id="5153231at2759"/>
<reference evidence="1" key="1">
    <citation type="submission" date="2021-10" db="EMBL/GenBank/DDBJ databases">
        <authorList>
            <person name="Piombo E."/>
        </authorList>
    </citation>
    <scope>NUCLEOTIDE SEQUENCE</scope>
</reference>
<evidence type="ECO:0000313" key="2">
    <source>
        <dbReference type="Proteomes" id="UP000696573"/>
    </source>
</evidence>
<protein>
    <submittedName>
        <fullName evidence="1">Uncharacterized protein</fullName>
    </submittedName>
</protein>
<organism evidence="1 2">
    <name type="scientific">Clonostachys rhizophaga</name>
    <dbReference type="NCBI Taxonomy" id="160324"/>
    <lineage>
        <taxon>Eukaryota</taxon>
        <taxon>Fungi</taxon>
        <taxon>Dikarya</taxon>
        <taxon>Ascomycota</taxon>
        <taxon>Pezizomycotina</taxon>
        <taxon>Sordariomycetes</taxon>
        <taxon>Hypocreomycetidae</taxon>
        <taxon>Hypocreales</taxon>
        <taxon>Bionectriaceae</taxon>
        <taxon>Clonostachys</taxon>
    </lineage>
</organism>
<name>A0A9N9VG57_9HYPO</name>
<sequence>MDVQGGGFQLNGALIRVGDPQPGGLLQGSNFQPEGTLFCGPRVVIYSTRPWCELCKVHFNPGDLIVRLGSDGSVSSTSRFENKIIRCDSHGNPQAFGPTFQDRLPYPWAHSYHSECANGGVKAEVISPVLDKVWYSYVPTMTEFKRRQNWLQMELSNNLARSEGALTGDVGYQTAGLCLTSLITAYAMSTRDYHDTEITSFRVDGDIWARLVKFEGKEYIACLMNSPPPPPEDRASFVVKLRKPEGPVKALYIAFDYLGIRKLVIGVDDEPPSISPEEGLWWLTMSVDGDTFTCQSDGMKLRQIKPAAALEFLSWSHCWATPQPPDKYPCLKQIRTNDSLAPARVKSVECNLPSITGYSVRWTSQLSSIHAHVRGEEDFAFYDELKRKPQRAVWLYMPMDEGELIEQFCLRSDREYSHTSTALIMKTDRGRVWEAGPRPDPGIGGPLAWTCISQSTERQHLFFDQSFFGISALGFQHPLPDLCPAREEPQLEVPQPESAPGQLLASEQCFYTSASLDGVASISICKKKKARKETTGEKKSTPNITGLLFTYQDGRQRSVGHVRLDWLQRPTEIGDSRGIAFKLSEDREKVVDLTVGDHAAEEGGEFIPWGGRLAWWFSVNRCELIHERDDPSLETPVVQEPASGQV</sequence>